<evidence type="ECO:0000313" key="3">
    <source>
        <dbReference type="EMBL" id="MXV63619.1"/>
    </source>
</evidence>
<keyword evidence="2" id="KW-0812">Transmembrane</keyword>
<reference evidence="3 4" key="1">
    <citation type="submission" date="2020-01" db="EMBL/GenBank/DDBJ databases">
        <title>Natronorubrum sp. JWXQ-INN 674 isolated from Inner Mongolia Autonomous Region of China.</title>
        <authorList>
            <person name="Xue Q."/>
        </authorList>
    </citation>
    <scope>NUCLEOTIDE SEQUENCE [LARGE SCALE GENOMIC DNA]</scope>
    <source>
        <strain evidence="3 4">JWXQ-INN-674</strain>
    </source>
</reference>
<dbReference type="OrthoDB" id="265845at2157"/>
<dbReference type="AlphaFoldDB" id="A0A6B0VSX3"/>
<feature type="compositionally biased region" description="Low complexity" evidence="1">
    <location>
        <begin position="354"/>
        <end position="363"/>
    </location>
</feature>
<feature type="region of interest" description="Disordered" evidence="1">
    <location>
        <begin position="327"/>
        <end position="363"/>
    </location>
</feature>
<keyword evidence="4" id="KW-1185">Reference proteome</keyword>
<feature type="transmembrane region" description="Helical" evidence="2">
    <location>
        <begin position="292"/>
        <end position="316"/>
    </location>
</feature>
<gene>
    <name evidence="3" type="ORF">GS429_16445</name>
</gene>
<evidence type="ECO:0000256" key="1">
    <source>
        <dbReference type="SAM" id="MobiDB-lite"/>
    </source>
</evidence>
<dbReference type="InterPro" id="IPR058278">
    <property type="entry name" value="DUF7972"/>
</dbReference>
<feature type="transmembrane region" description="Helical" evidence="2">
    <location>
        <begin position="261"/>
        <end position="280"/>
    </location>
</feature>
<accession>A0A6B0VSX3</accession>
<proteinExistence type="predicted"/>
<keyword evidence="2" id="KW-1133">Transmembrane helix</keyword>
<dbReference type="Proteomes" id="UP000434101">
    <property type="component" value="Unassembled WGS sequence"/>
</dbReference>
<name>A0A6B0VSX3_9EURY</name>
<sequence>MGSSEADETLESYGADIGQRTDSATRVKEWILVDGDRLFIASLISLVVFLLFLSLNEIGFISFTNDDSITRLAGGMIAGTFSLVTLVVSINQLILSQEFASAGDARDQLEGVLNFRTNVAEAANVPASPASPSRLLELLVESNRSYARELAEAVSDYDDPETRELIVRYANTVEENADRVDETLEHTKFGTFKSVSAAIGYDAAWQLYIARNLHGRYEESLSDEALTKLDALINSLELFVTTREHFKTTYLQKELTRFSQLTIYTGVPAILSAMMIGFIYADLTGPTISAVYLPVVISALVAVVVLPLALLTGFILRTATVTRRTASVGPMLPQKDPDAGPFDVTDDTVDSGASNSNTNSNSG</sequence>
<evidence type="ECO:0000256" key="2">
    <source>
        <dbReference type="SAM" id="Phobius"/>
    </source>
</evidence>
<dbReference type="EMBL" id="WUYX01000053">
    <property type="protein sequence ID" value="MXV63619.1"/>
    <property type="molecule type" value="Genomic_DNA"/>
</dbReference>
<keyword evidence="2" id="KW-0472">Membrane</keyword>
<protein>
    <submittedName>
        <fullName evidence="3">Uncharacterized protein</fullName>
    </submittedName>
</protein>
<evidence type="ECO:0000313" key="4">
    <source>
        <dbReference type="Proteomes" id="UP000434101"/>
    </source>
</evidence>
<feature type="transmembrane region" description="Helical" evidence="2">
    <location>
        <begin position="69"/>
        <end position="90"/>
    </location>
</feature>
<comment type="caution">
    <text evidence="3">The sequence shown here is derived from an EMBL/GenBank/DDBJ whole genome shotgun (WGS) entry which is preliminary data.</text>
</comment>
<dbReference type="RefSeq" id="WP_160066425.1">
    <property type="nucleotide sequence ID" value="NZ_WUYX01000053.1"/>
</dbReference>
<organism evidence="3 4">
    <name type="scientific">Natronorubrum halalkaliphilum</name>
    <dbReference type="NCBI Taxonomy" id="2691917"/>
    <lineage>
        <taxon>Archaea</taxon>
        <taxon>Methanobacteriati</taxon>
        <taxon>Methanobacteriota</taxon>
        <taxon>Stenosarchaea group</taxon>
        <taxon>Halobacteria</taxon>
        <taxon>Halobacteriales</taxon>
        <taxon>Natrialbaceae</taxon>
        <taxon>Natronorubrum</taxon>
    </lineage>
</organism>
<feature type="transmembrane region" description="Helical" evidence="2">
    <location>
        <begin position="38"/>
        <end position="63"/>
    </location>
</feature>
<dbReference type="Pfam" id="PF25927">
    <property type="entry name" value="DUF7972"/>
    <property type="match status" value="1"/>
</dbReference>